<keyword evidence="6" id="KW-0963">Cytoplasm</keyword>
<dbReference type="InterPro" id="IPR000082">
    <property type="entry name" value="SEA_dom"/>
</dbReference>
<feature type="transmembrane region" description="Helical" evidence="13">
    <location>
        <begin position="396"/>
        <end position="423"/>
    </location>
</feature>
<keyword evidence="5" id="KW-1003">Cell membrane</keyword>
<name>A0AAV6G892_9TELE</name>
<organism evidence="16 17">
    <name type="scientific">Alosa alosa</name>
    <name type="common">allis shad</name>
    <dbReference type="NCBI Taxonomy" id="278164"/>
    <lineage>
        <taxon>Eukaryota</taxon>
        <taxon>Metazoa</taxon>
        <taxon>Chordata</taxon>
        <taxon>Craniata</taxon>
        <taxon>Vertebrata</taxon>
        <taxon>Euteleostomi</taxon>
        <taxon>Actinopterygii</taxon>
        <taxon>Neopterygii</taxon>
        <taxon>Teleostei</taxon>
        <taxon>Clupei</taxon>
        <taxon>Clupeiformes</taxon>
        <taxon>Clupeoidei</taxon>
        <taxon>Clupeidae</taxon>
        <taxon>Alosa</taxon>
    </lineage>
</organism>
<dbReference type="AlphaFoldDB" id="A0AAV6G892"/>
<dbReference type="EMBL" id="JADWDJ010000013">
    <property type="protein sequence ID" value="KAG5271324.1"/>
    <property type="molecule type" value="Genomic_DNA"/>
</dbReference>
<feature type="compositionally biased region" description="Low complexity" evidence="12">
    <location>
        <begin position="192"/>
        <end position="202"/>
    </location>
</feature>
<evidence type="ECO:0000256" key="8">
    <source>
        <dbReference type="ARBA" id="ARBA00022813"/>
    </source>
</evidence>
<evidence type="ECO:0000256" key="5">
    <source>
        <dbReference type="ARBA" id="ARBA00022475"/>
    </source>
</evidence>
<accession>A0AAV6G892</accession>
<feature type="domain" description="SEA" evidence="15">
    <location>
        <begin position="81"/>
        <end position="185"/>
    </location>
</feature>
<evidence type="ECO:0000256" key="14">
    <source>
        <dbReference type="SAM" id="SignalP"/>
    </source>
</evidence>
<comment type="caution">
    <text evidence="16">The sequence shown here is derived from an EMBL/GenBank/DDBJ whole genome shotgun (WGS) entry which is preliminary data.</text>
</comment>
<evidence type="ECO:0000256" key="4">
    <source>
        <dbReference type="ARBA" id="ARBA00014269"/>
    </source>
</evidence>
<feature type="region of interest" description="Disordered" evidence="12">
    <location>
        <begin position="223"/>
        <end position="272"/>
    </location>
</feature>
<feature type="compositionally biased region" description="Polar residues" evidence="12">
    <location>
        <begin position="244"/>
        <end position="272"/>
    </location>
</feature>
<feature type="region of interest" description="Disordered" evidence="12">
    <location>
        <begin position="336"/>
        <end position="364"/>
    </location>
</feature>
<dbReference type="Gene3D" id="3.30.70.960">
    <property type="entry name" value="SEA domain"/>
    <property type="match status" value="1"/>
</dbReference>
<reference evidence="16" key="1">
    <citation type="submission" date="2020-10" db="EMBL/GenBank/DDBJ databases">
        <title>Chromosome-scale genome assembly of the Allis shad, Alosa alosa.</title>
        <authorList>
            <person name="Margot Z."/>
            <person name="Christophe K."/>
            <person name="Cabau C."/>
            <person name="Louis A."/>
            <person name="Berthelot C."/>
            <person name="Parey E."/>
            <person name="Roest Crollius H."/>
            <person name="Montfort J."/>
            <person name="Robinson-Rechavi M."/>
            <person name="Bucao C."/>
            <person name="Bouchez O."/>
            <person name="Gislard M."/>
            <person name="Lluch J."/>
            <person name="Milhes M."/>
            <person name="Lampietro C."/>
            <person name="Lopez Roques C."/>
            <person name="Donnadieu C."/>
            <person name="Braasch I."/>
            <person name="Desvignes T."/>
            <person name="Postlethwait J."/>
            <person name="Bobe J."/>
            <person name="Guiguen Y."/>
        </authorList>
    </citation>
    <scope>NUCLEOTIDE SEQUENCE</scope>
    <source>
        <strain evidence="16">M-15738</strain>
        <tissue evidence="16">Blood</tissue>
    </source>
</reference>
<keyword evidence="8" id="KW-0068">Autocatalytic cleavage</keyword>
<gene>
    <name evidence="16" type="ORF">AALO_G00178460</name>
</gene>
<keyword evidence="11" id="KW-0449">Lipoprotein</keyword>
<evidence type="ECO:0000256" key="9">
    <source>
        <dbReference type="ARBA" id="ARBA00023139"/>
    </source>
</evidence>
<keyword evidence="9" id="KW-0564">Palmitate</keyword>
<protein>
    <recommendedName>
        <fullName evidence="4">Mucin-1</fullName>
    </recommendedName>
</protein>
<keyword evidence="13" id="KW-0812">Transmembrane</keyword>
<proteinExistence type="predicted"/>
<evidence type="ECO:0000313" key="16">
    <source>
        <dbReference type="EMBL" id="KAG5271324.1"/>
    </source>
</evidence>
<evidence type="ECO:0000259" key="15">
    <source>
        <dbReference type="PROSITE" id="PS50024"/>
    </source>
</evidence>
<feature type="compositionally biased region" description="Low complexity" evidence="12">
    <location>
        <begin position="223"/>
        <end position="243"/>
    </location>
</feature>
<feature type="chain" id="PRO_5043977996" description="Mucin-1" evidence="14">
    <location>
        <begin position="38"/>
        <end position="484"/>
    </location>
</feature>
<dbReference type="PANTHER" id="PTHR10006">
    <property type="entry name" value="MUCIN-1-RELATED"/>
    <property type="match status" value="1"/>
</dbReference>
<evidence type="ECO:0000256" key="7">
    <source>
        <dbReference type="ARBA" id="ARBA00022553"/>
    </source>
</evidence>
<evidence type="ECO:0000256" key="10">
    <source>
        <dbReference type="ARBA" id="ARBA00023242"/>
    </source>
</evidence>
<keyword evidence="17" id="KW-1185">Reference proteome</keyword>
<dbReference type="PROSITE" id="PS50024">
    <property type="entry name" value="SEA"/>
    <property type="match status" value="1"/>
</dbReference>
<dbReference type="Pfam" id="PF01390">
    <property type="entry name" value="SEA"/>
    <property type="match status" value="1"/>
</dbReference>
<dbReference type="PANTHER" id="PTHR10006:SF19">
    <property type="entry name" value="MUCIN-1"/>
    <property type="match status" value="1"/>
</dbReference>
<dbReference type="InterPro" id="IPR036364">
    <property type="entry name" value="SEA_dom_sf"/>
</dbReference>
<sequence>MEMYFTDMDYNMSRASNFGVAVIFFVLILSATSTVNATDVSQTTMHVSSSTNDTLTTGVHTADVGPTLSLTTGDSTATSSSVTTYLISIKITNRIFNDTLRDPDSTDYKNLREEVESLFRSALNGTSVQYQRVTRMIFSNGSVIANSTTQFEASKINSNIVRMGLNNAKSSLLLQESFTEVTSPPATPTPTPADSRSSSPTAAQLLTTSPDFKATTAALSSTAMTTTSATASSTDVSSTNDADNITSSTKGPQHSPSTHQTNQGNSTGSLFQSAFNGTSVQYQRVTRMIFSNGSVIANSTTQFEASEINSNIVTFEVNNAKSPLLLQESFTEVTEAISSKNGTNNETTESATTTGPMTTRVSPSQTINTTATTETASMQHSAGGNTSGRDTSVPGWGIALLVLAALILLILLIFLVFLVYFCCCRSGGRGFMNVSDPTPYMPFNPDIPMYSTHTTIDLPPNGKPYVDDNLKNRSGMYVVNPSVK</sequence>
<keyword evidence="7" id="KW-0597">Phosphoprotein</keyword>
<comment type="subcellular location">
    <subcellularLocation>
        <location evidence="2">Apical cell membrane</location>
        <topology evidence="2">Single-pass type I membrane protein</topology>
    </subcellularLocation>
    <subcellularLocation>
        <location evidence="3">Cytoplasm</location>
    </subcellularLocation>
    <subcellularLocation>
        <location evidence="1">Nucleus</location>
    </subcellularLocation>
</comment>
<evidence type="ECO:0000313" key="17">
    <source>
        <dbReference type="Proteomes" id="UP000823561"/>
    </source>
</evidence>
<dbReference type="GO" id="GO:0005634">
    <property type="term" value="C:nucleus"/>
    <property type="evidence" value="ECO:0007669"/>
    <property type="project" value="UniProtKB-SubCell"/>
</dbReference>
<keyword evidence="10" id="KW-0539">Nucleus</keyword>
<keyword evidence="13" id="KW-1133">Transmembrane helix</keyword>
<keyword evidence="13" id="KW-0472">Membrane</keyword>
<evidence type="ECO:0000256" key="3">
    <source>
        <dbReference type="ARBA" id="ARBA00004496"/>
    </source>
</evidence>
<feature type="signal peptide" evidence="14">
    <location>
        <begin position="1"/>
        <end position="37"/>
    </location>
</feature>
<dbReference type="GO" id="GO:0016324">
    <property type="term" value="C:apical plasma membrane"/>
    <property type="evidence" value="ECO:0007669"/>
    <property type="project" value="UniProtKB-SubCell"/>
</dbReference>
<evidence type="ECO:0000256" key="11">
    <source>
        <dbReference type="ARBA" id="ARBA00023288"/>
    </source>
</evidence>
<dbReference type="Proteomes" id="UP000823561">
    <property type="component" value="Chromosome 13"/>
</dbReference>
<evidence type="ECO:0000256" key="1">
    <source>
        <dbReference type="ARBA" id="ARBA00004123"/>
    </source>
</evidence>
<dbReference type="SUPFAM" id="SSF82671">
    <property type="entry name" value="SEA domain"/>
    <property type="match status" value="1"/>
</dbReference>
<keyword evidence="14" id="KW-0732">Signal</keyword>
<evidence type="ECO:0000256" key="2">
    <source>
        <dbReference type="ARBA" id="ARBA00004247"/>
    </source>
</evidence>
<feature type="compositionally biased region" description="Low complexity" evidence="12">
    <location>
        <begin position="341"/>
        <end position="359"/>
    </location>
</feature>
<dbReference type="GO" id="GO:0005737">
    <property type="term" value="C:cytoplasm"/>
    <property type="evidence" value="ECO:0007669"/>
    <property type="project" value="UniProtKB-SubCell"/>
</dbReference>
<evidence type="ECO:0000256" key="13">
    <source>
        <dbReference type="SAM" id="Phobius"/>
    </source>
</evidence>
<feature type="region of interest" description="Disordered" evidence="12">
    <location>
        <begin position="179"/>
        <end position="202"/>
    </location>
</feature>
<evidence type="ECO:0000256" key="6">
    <source>
        <dbReference type="ARBA" id="ARBA00022490"/>
    </source>
</evidence>
<evidence type="ECO:0000256" key="12">
    <source>
        <dbReference type="SAM" id="MobiDB-lite"/>
    </source>
</evidence>